<dbReference type="Gene3D" id="3.40.630.30">
    <property type="match status" value="1"/>
</dbReference>
<evidence type="ECO:0000256" key="1">
    <source>
        <dbReference type="ARBA" id="ARBA00008694"/>
    </source>
</evidence>
<dbReference type="KEGG" id="ftj:FTUN_7939"/>
<protein>
    <submittedName>
        <fullName evidence="5">N-acetyltransferase</fullName>
    </submittedName>
</protein>
<feature type="domain" description="N-acetyltransferase" evidence="4">
    <location>
        <begin position="1"/>
        <end position="155"/>
    </location>
</feature>
<name>A0A6M5Z505_9BACT</name>
<evidence type="ECO:0000256" key="3">
    <source>
        <dbReference type="ARBA" id="ARBA00023315"/>
    </source>
</evidence>
<dbReference type="PROSITE" id="PS51186">
    <property type="entry name" value="GNAT"/>
    <property type="match status" value="1"/>
</dbReference>
<dbReference type="InterPro" id="IPR016181">
    <property type="entry name" value="Acyl_CoA_acyltransferase"/>
</dbReference>
<dbReference type="InterPro" id="IPR051016">
    <property type="entry name" value="Diverse_Substrate_AcTransf"/>
</dbReference>
<dbReference type="AlphaFoldDB" id="A0A6M5Z505"/>
<dbReference type="SUPFAM" id="SSF55729">
    <property type="entry name" value="Acyl-CoA N-acyltransferases (Nat)"/>
    <property type="match status" value="1"/>
</dbReference>
<dbReference type="CDD" id="cd04301">
    <property type="entry name" value="NAT_SF"/>
    <property type="match status" value="1"/>
</dbReference>
<accession>A0A6M5Z505</accession>
<evidence type="ECO:0000259" key="4">
    <source>
        <dbReference type="PROSITE" id="PS51186"/>
    </source>
</evidence>
<dbReference type="Pfam" id="PF00583">
    <property type="entry name" value="Acetyltransf_1"/>
    <property type="match status" value="1"/>
</dbReference>
<dbReference type="PANTHER" id="PTHR10545:SF29">
    <property type="entry name" value="GH14572P-RELATED"/>
    <property type="match status" value="1"/>
</dbReference>
<dbReference type="Proteomes" id="UP000503447">
    <property type="component" value="Chromosome"/>
</dbReference>
<evidence type="ECO:0000313" key="5">
    <source>
        <dbReference type="EMBL" id="QJX00313.1"/>
    </source>
</evidence>
<gene>
    <name evidence="5" type="ORF">FTUN_7939</name>
</gene>
<dbReference type="PANTHER" id="PTHR10545">
    <property type="entry name" value="DIAMINE N-ACETYLTRANSFERASE"/>
    <property type="match status" value="1"/>
</dbReference>
<reference evidence="6" key="1">
    <citation type="submission" date="2020-05" db="EMBL/GenBank/DDBJ databases">
        <title>Frigoriglobus tundricola gen. nov., sp. nov., a psychrotolerant cellulolytic planctomycete of the family Gemmataceae with two divergent copies of 16S rRNA gene.</title>
        <authorList>
            <person name="Kulichevskaya I.S."/>
            <person name="Ivanova A.A."/>
            <person name="Naumoff D.G."/>
            <person name="Beletsky A.V."/>
            <person name="Rijpstra W.I.C."/>
            <person name="Sinninghe Damste J.S."/>
            <person name="Mardanov A.V."/>
            <person name="Ravin N.V."/>
            <person name="Dedysh S.N."/>
        </authorList>
    </citation>
    <scope>NUCLEOTIDE SEQUENCE [LARGE SCALE GENOMIC DNA]</scope>
    <source>
        <strain evidence="6">PL17</strain>
    </source>
</reference>
<dbReference type="GO" id="GO:0008080">
    <property type="term" value="F:N-acetyltransferase activity"/>
    <property type="evidence" value="ECO:0007669"/>
    <property type="project" value="TreeGrafter"/>
</dbReference>
<organism evidence="5 6">
    <name type="scientific">Frigoriglobus tundricola</name>
    <dbReference type="NCBI Taxonomy" id="2774151"/>
    <lineage>
        <taxon>Bacteria</taxon>
        <taxon>Pseudomonadati</taxon>
        <taxon>Planctomycetota</taxon>
        <taxon>Planctomycetia</taxon>
        <taxon>Gemmatales</taxon>
        <taxon>Gemmataceae</taxon>
        <taxon>Frigoriglobus</taxon>
    </lineage>
</organism>
<dbReference type="InterPro" id="IPR000182">
    <property type="entry name" value="GNAT_dom"/>
</dbReference>
<comment type="similarity">
    <text evidence="1">Belongs to the acetyltransferase family.</text>
</comment>
<evidence type="ECO:0000313" key="6">
    <source>
        <dbReference type="Proteomes" id="UP000503447"/>
    </source>
</evidence>
<dbReference type="FunFam" id="3.40.630.30:FF:000064">
    <property type="entry name" value="GNAT family acetyltransferase"/>
    <property type="match status" value="1"/>
</dbReference>
<keyword evidence="6" id="KW-1185">Reference proteome</keyword>
<keyword evidence="3" id="KW-0012">Acyltransferase</keyword>
<evidence type="ECO:0000256" key="2">
    <source>
        <dbReference type="ARBA" id="ARBA00022679"/>
    </source>
</evidence>
<proteinExistence type="inferred from homology"/>
<keyword evidence="2 5" id="KW-0808">Transferase</keyword>
<dbReference type="EMBL" id="CP053452">
    <property type="protein sequence ID" value="QJX00313.1"/>
    <property type="molecule type" value="Genomic_DNA"/>
</dbReference>
<dbReference type="RefSeq" id="WP_171475088.1">
    <property type="nucleotide sequence ID" value="NZ_CP053452.2"/>
</dbReference>
<sequence>MIRPATPADVPVIAQLIRDLAEYERLLHAVVLTETDLRTHLFGPRPYAEVLLAEDDGAVVGFALFFHNYSTFRAKPGIYLEDLFVVPEARGKGFGKALLAALAKLAVDRDCCRVEWSVLNWNAPSIAFYQSLGATPMNEWTVYRLTDGALRKLAAASS</sequence>